<dbReference type="PANTHER" id="PTHR39083:SF1">
    <property type="entry name" value="CYCLIC DI-GMP-BINDING PROTEIN"/>
    <property type="match status" value="1"/>
</dbReference>
<dbReference type="EMBL" id="JAEEGC010000135">
    <property type="protein sequence ID" value="MBV7275746.1"/>
    <property type="molecule type" value="Genomic_DNA"/>
</dbReference>
<keyword evidence="4 6" id="KW-1133">Transmembrane helix</keyword>
<dbReference type="PANTHER" id="PTHR39083">
    <property type="entry name" value="CYCLIC DI-GMP-BINDING PROTEIN"/>
    <property type="match status" value="1"/>
</dbReference>
<name>A0A949U1N2_9CLOT</name>
<dbReference type="GO" id="GO:0006011">
    <property type="term" value="P:UDP-alpha-D-glucose metabolic process"/>
    <property type="evidence" value="ECO:0007669"/>
    <property type="project" value="InterPro"/>
</dbReference>
<dbReference type="RefSeq" id="WP_218322797.1">
    <property type="nucleotide sequence ID" value="NZ_JAEEGC010000135.1"/>
</dbReference>
<dbReference type="Pfam" id="PF03170">
    <property type="entry name" value="BcsB"/>
    <property type="match status" value="1"/>
</dbReference>
<reference evidence="7" key="1">
    <citation type="submission" date="2020-12" db="EMBL/GenBank/DDBJ databases">
        <title>Clostridium thailandense sp. nov., a novel acetogenic bacterium isolated from peat land soil in Thailand.</title>
        <authorList>
            <person name="Chaikitkaew S."/>
            <person name="Birkeland N.K."/>
        </authorList>
    </citation>
    <scope>NUCLEOTIDE SEQUENCE</scope>
    <source>
        <strain evidence="7">PL3</strain>
    </source>
</reference>
<evidence type="ECO:0000313" key="8">
    <source>
        <dbReference type="Proteomes" id="UP000694308"/>
    </source>
</evidence>
<keyword evidence="5 6" id="KW-0472">Membrane</keyword>
<comment type="subcellular location">
    <subcellularLocation>
        <location evidence="1">Cell membrane</location>
        <topology evidence="1">Single-pass membrane protein</topology>
    </subcellularLocation>
</comment>
<organism evidence="7 8">
    <name type="scientific">Clostridium thailandense</name>
    <dbReference type="NCBI Taxonomy" id="2794346"/>
    <lineage>
        <taxon>Bacteria</taxon>
        <taxon>Bacillati</taxon>
        <taxon>Bacillota</taxon>
        <taxon>Clostridia</taxon>
        <taxon>Eubacteriales</taxon>
        <taxon>Clostridiaceae</taxon>
        <taxon>Clostridium</taxon>
    </lineage>
</organism>
<dbReference type="Proteomes" id="UP000694308">
    <property type="component" value="Unassembled WGS sequence"/>
</dbReference>
<evidence type="ECO:0000256" key="3">
    <source>
        <dbReference type="ARBA" id="ARBA00022692"/>
    </source>
</evidence>
<dbReference type="PROSITE" id="PS51257">
    <property type="entry name" value="PROKAR_LIPOPROTEIN"/>
    <property type="match status" value="1"/>
</dbReference>
<keyword evidence="2" id="KW-1003">Cell membrane</keyword>
<evidence type="ECO:0000256" key="6">
    <source>
        <dbReference type="SAM" id="Phobius"/>
    </source>
</evidence>
<evidence type="ECO:0000256" key="4">
    <source>
        <dbReference type="ARBA" id="ARBA00022989"/>
    </source>
</evidence>
<protein>
    <submittedName>
        <fullName evidence="7">Cellulose biosynthesis cyclic di-GMP-binding regulatory protein BcsB</fullName>
    </submittedName>
</protein>
<evidence type="ECO:0000256" key="2">
    <source>
        <dbReference type="ARBA" id="ARBA00022475"/>
    </source>
</evidence>
<keyword evidence="3 6" id="KW-0812">Transmembrane</keyword>
<evidence type="ECO:0000313" key="7">
    <source>
        <dbReference type="EMBL" id="MBV7275746.1"/>
    </source>
</evidence>
<dbReference type="GO" id="GO:0005886">
    <property type="term" value="C:plasma membrane"/>
    <property type="evidence" value="ECO:0007669"/>
    <property type="project" value="UniProtKB-SubCell"/>
</dbReference>
<dbReference type="InterPro" id="IPR018513">
    <property type="entry name" value="Cell_synthase_bac"/>
</dbReference>
<keyword evidence="8" id="KW-1185">Reference proteome</keyword>
<feature type="transmembrane region" description="Helical" evidence="6">
    <location>
        <begin position="669"/>
        <end position="690"/>
    </location>
</feature>
<proteinExistence type="predicted"/>
<evidence type="ECO:0000256" key="5">
    <source>
        <dbReference type="ARBA" id="ARBA00023136"/>
    </source>
</evidence>
<gene>
    <name evidence="7" type="ORF">I6U48_22875</name>
</gene>
<comment type="caution">
    <text evidence="7">The sequence shown here is derived from an EMBL/GenBank/DDBJ whole genome shotgun (WGS) entry which is preliminary data.</text>
</comment>
<dbReference type="AlphaFoldDB" id="A0A949U1N2"/>
<accession>A0A949U1N2</accession>
<sequence length="696" mass="79140">MKGQKNSRYALVILIIFAINIGFSCLKVNAAPNDIRYKNFTLGSDVNFKGVFSSHSLYFNINKYSIVKSLEANVVFSISQLITDKQNATITFSINGTSFYSSKVFYKDAEELQNVKVSIPIALIKEGINEFKVETYCRISDEPCTDDVNNGNWITLKGTSSISMGFIDKESTNNISEFSYPFIKVNEGEQYNAVIAIPDNYKQEELTAALMLQAYLGKVNESGDYNGVIVKYSSIPNDKDVIYIGGFSNLPDKVKSLYSQLTQENYNEYAIIRKDKSPFNENNKLMAIVSENGNMLIKSIKLLMNKNLVSQINVDTFKVDKNVKVESSLPEAKLNLTFKDLGLNEMQLKGPFRQSGSLTYSLPRNRVLSNGAKIKLFVRYSQNLDFNRSLLTVYINGTPIGSKKLDKDLANGDQLELPIPIDIKMSNYIDIKIAFDLEQLNSTCEFRQEEMPWALVTGDSYVYMPNNKLGFYKFDNYPQPFVSERQFNNVAVVVPENLSENEIEGISKVFSYMGRDVDYNSGTLEVVEEKNFSNKYNNMNLIVYGTPQRNKVIKDLNSKLWFKYNSNYNSFTGNEKLYLTTPYESNISVFQFDISPYNQEKAILVLTSPKEDLLLKSLIFLSSTNQISKLLGDSVIIDNFGNIKTFQFKKDGTKSLYEKFKSMEANGKIFFGFVGLFLVFSAVATALYYYKYKKFK</sequence>
<evidence type="ECO:0000256" key="1">
    <source>
        <dbReference type="ARBA" id="ARBA00004162"/>
    </source>
</evidence>